<comment type="caution">
    <text evidence="2">The sequence shown here is derived from an EMBL/GenBank/DDBJ whole genome shotgun (WGS) entry which is preliminary data.</text>
</comment>
<feature type="region of interest" description="Disordered" evidence="1">
    <location>
        <begin position="1"/>
        <end position="58"/>
    </location>
</feature>
<sequence>MERPEEEEEAGPLAEEEAGPLAEEEAGPSAPESLPPPTLSPVSVAASPPPLEQDRNGIVEEDVRQIKKRLLRLERQVALLRSRV</sequence>
<proteinExistence type="predicted"/>
<dbReference type="EMBL" id="JAACNH010000007">
    <property type="protein sequence ID" value="KAG8436027.1"/>
    <property type="molecule type" value="Genomic_DNA"/>
</dbReference>
<feature type="compositionally biased region" description="Acidic residues" evidence="1">
    <location>
        <begin position="1"/>
        <end position="26"/>
    </location>
</feature>
<protein>
    <submittedName>
        <fullName evidence="2">Uncharacterized protein</fullName>
    </submittedName>
</protein>
<reference evidence="2" key="1">
    <citation type="thesis" date="2020" institute="ProQuest LLC" country="789 East Eisenhower Parkway, Ann Arbor, MI, USA">
        <title>Comparative Genomics and Chromosome Evolution.</title>
        <authorList>
            <person name="Mudd A.B."/>
        </authorList>
    </citation>
    <scope>NUCLEOTIDE SEQUENCE</scope>
    <source>
        <strain evidence="2">Female2</strain>
        <tissue evidence="2">Blood</tissue>
    </source>
</reference>
<accession>A0A8T2IWV6</accession>
<gene>
    <name evidence="2" type="ORF">GDO86_007213</name>
</gene>
<name>A0A8T2IWV6_9PIPI</name>
<evidence type="ECO:0000313" key="3">
    <source>
        <dbReference type="Proteomes" id="UP000812440"/>
    </source>
</evidence>
<evidence type="ECO:0000256" key="1">
    <source>
        <dbReference type="SAM" id="MobiDB-lite"/>
    </source>
</evidence>
<dbReference type="Proteomes" id="UP000812440">
    <property type="component" value="Chromosome 4"/>
</dbReference>
<keyword evidence="3" id="KW-1185">Reference proteome</keyword>
<organism evidence="2 3">
    <name type="scientific">Hymenochirus boettgeri</name>
    <name type="common">Congo dwarf clawed frog</name>
    <dbReference type="NCBI Taxonomy" id="247094"/>
    <lineage>
        <taxon>Eukaryota</taxon>
        <taxon>Metazoa</taxon>
        <taxon>Chordata</taxon>
        <taxon>Craniata</taxon>
        <taxon>Vertebrata</taxon>
        <taxon>Euteleostomi</taxon>
        <taxon>Amphibia</taxon>
        <taxon>Batrachia</taxon>
        <taxon>Anura</taxon>
        <taxon>Pipoidea</taxon>
        <taxon>Pipidae</taxon>
        <taxon>Pipinae</taxon>
        <taxon>Hymenochirus</taxon>
    </lineage>
</organism>
<evidence type="ECO:0000313" key="2">
    <source>
        <dbReference type="EMBL" id="KAG8436027.1"/>
    </source>
</evidence>
<dbReference type="AlphaFoldDB" id="A0A8T2IWV6"/>